<gene>
    <name evidence="7" type="ORF">F5984_07500</name>
</gene>
<dbReference type="PANTHER" id="PTHR47053">
    <property type="entry name" value="MUREIN DD-ENDOPEPTIDASE MEPH-RELATED"/>
    <property type="match status" value="1"/>
</dbReference>
<evidence type="ECO:0000259" key="6">
    <source>
        <dbReference type="PROSITE" id="PS51935"/>
    </source>
</evidence>
<dbReference type="AlphaFoldDB" id="A0A7J5U2Y6"/>
<accession>A0A7J5U2Y6</accession>
<feature type="domain" description="SH3b" evidence="5">
    <location>
        <begin position="102"/>
        <end position="165"/>
    </location>
</feature>
<dbReference type="Pfam" id="PF00877">
    <property type="entry name" value="NLPC_P60"/>
    <property type="match status" value="1"/>
</dbReference>
<dbReference type="Pfam" id="PF18348">
    <property type="entry name" value="SH3_16"/>
    <property type="match status" value="1"/>
</dbReference>
<dbReference type="InterPro" id="IPR038765">
    <property type="entry name" value="Papain-like_cys_pep_sf"/>
</dbReference>
<keyword evidence="8" id="KW-1185">Reference proteome</keyword>
<comment type="similarity">
    <text evidence="1">Belongs to the peptidase C40 family.</text>
</comment>
<evidence type="ECO:0000256" key="3">
    <source>
        <dbReference type="ARBA" id="ARBA00022801"/>
    </source>
</evidence>
<dbReference type="GO" id="GO:0006508">
    <property type="term" value="P:proteolysis"/>
    <property type="evidence" value="ECO:0007669"/>
    <property type="project" value="UniProtKB-KW"/>
</dbReference>
<dbReference type="Gene3D" id="3.90.1720.10">
    <property type="entry name" value="endopeptidase domain like (from Nostoc punctiforme)"/>
    <property type="match status" value="1"/>
</dbReference>
<dbReference type="SUPFAM" id="SSF82057">
    <property type="entry name" value="Prokaryotic SH3-related domain"/>
    <property type="match status" value="1"/>
</dbReference>
<evidence type="ECO:0000256" key="4">
    <source>
        <dbReference type="ARBA" id="ARBA00022807"/>
    </source>
</evidence>
<dbReference type="Proteomes" id="UP000488299">
    <property type="component" value="Unassembled WGS sequence"/>
</dbReference>
<dbReference type="InterPro" id="IPR041382">
    <property type="entry name" value="SH3_16"/>
</dbReference>
<dbReference type="SUPFAM" id="SSF54001">
    <property type="entry name" value="Cysteine proteinases"/>
    <property type="match status" value="1"/>
</dbReference>
<evidence type="ECO:0000256" key="1">
    <source>
        <dbReference type="ARBA" id="ARBA00007074"/>
    </source>
</evidence>
<keyword evidence="2" id="KW-0645">Protease</keyword>
<keyword evidence="4" id="KW-0788">Thiol protease</keyword>
<dbReference type="InterPro" id="IPR000064">
    <property type="entry name" value="NLP_P60_dom"/>
</dbReference>
<comment type="caution">
    <text evidence="7">The sequence shown here is derived from an EMBL/GenBank/DDBJ whole genome shotgun (WGS) entry which is preliminary data.</text>
</comment>
<name>A0A7J5U2Y6_9BACT</name>
<dbReference type="PANTHER" id="PTHR47053:SF1">
    <property type="entry name" value="MUREIN DD-ENDOPEPTIDASE MEPH-RELATED"/>
    <property type="match status" value="1"/>
</dbReference>
<dbReference type="EMBL" id="WELI01000002">
    <property type="protein sequence ID" value="KAB7732051.1"/>
    <property type="molecule type" value="Genomic_DNA"/>
</dbReference>
<dbReference type="PROSITE" id="PS51935">
    <property type="entry name" value="NLPC_P60"/>
    <property type="match status" value="1"/>
</dbReference>
<feature type="domain" description="NlpC/P60" evidence="6">
    <location>
        <begin position="244"/>
        <end position="380"/>
    </location>
</feature>
<protein>
    <submittedName>
        <fullName evidence="7">SH3 domain-containing protein</fullName>
    </submittedName>
</protein>
<proteinExistence type="inferred from homology"/>
<evidence type="ECO:0000259" key="5">
    <source>
        <dbReference type="PROSITE" id="PS51781"/>
    </source>
</evidence>
<dbReference type="PROSITE" id="PS51781">
    <property type="entry name" value="SH3B"/>
    <property type="match status" value="1"/>
</dbReference>
<evidence type="ECO:0000313" key="8">
    <source>
        <dbReference type="Proteomes" id="UP000488299"/>
    </source>
</evidence>
<organism evidence="7 8">
    <name type="scientific">Rudanella paleaurantiibacter</name>
    <dbReference type="NCBI Taxonomy" id="2614655"/>
    <lineage>
        <taxon>Bacteria</taxon>
        <taxon>Pseudomonadati</taxon>
        <taxon>Bacteroidota</taxon>
        <taxon>Cytophagia</taxon>
        <taxon>Cytophagales</taxon>
        <taxon>Cytophagaceae</taxon>
        <taxon>Rudanella</taxon>
    </lineage>
</organism>
<dbReference type="InterPro" id="IPR003646">
    <property type="entry name" value="SH3-like_bac-type"/>
</dbReference>
<sequence>MLASFCLFCTMMRFLLSVGIAVLAYSVGLAQSITSVIDSVRQQYAPDGRVALFQVTLDSAGTLTGKTNLPEAKQALLARLNARRMPVREAIQVLPAPSLEDKTYAVVTVSVANLRSNPRDAAELATQALLGTPLRVWDKDRGWYQVQTPDGYIAWVDFGGFERMNKTQFEAWEQTSKLIYTQPFGFCYSKPDRESQTVSDLVAGNLLTLVGTTKKFYEVRYPDGRTGFVGRAEAQPYTDWKASAAATEASLTQAARRLMGIPYLWGGTSTKGMDCSGFTKTVYALNGTMLARDASQQVHQGTLVPTPDHDFSQLRPGDLLFFGTPATPDKPERVVHVGMWLGNGEFIHASGHIRVASLDPKAPHFNEYEWKRFLRAKRMR</sequence>
<dbReference type="Gene3D" id="2.30.30.40">
    <property type="entry name" value="SH3 Domains"/>
    <property type="match status" value="2"/>
</dbReference>
<evidence type="ECO:0000313" key="7">
    <source>
        <dbReference type="EMBL" id="KAB7732051.1"/>
    </source>
</evidence>
<dbReference type="SMART" id="SM00287">
    <property type="entry name" value="SH3b"/>
    <property type="match status" value="1"/>
</dbReference>
<dbReference type="InterPro" id="IPR051202">
    <property type="entry name" value="Peptidase_C40"/>
</dbReference>
<reference evidence="7 8" key="1">
    <citation type="submission" date="2019-10" db="EMBL/GenBank/DDBJ databases">
        <title>Rudanella paleaurantiibacter sp. nov., isolated from sludge.</title>
        <authorList>
            <person name="Xu S.Q."/>
        </authorList>
    </citation>
    <scope>NUCLEOTIDE SEQUENCE [LARGE SCALE GENOMIC DNA]</scope>
    <source>
        <strain evidence="7 8">HX-22-17</strain>
    </source>
</reference>
<dbReference type="GO" id="GO:0008234">
    <property type="term" value="F:cysteine-type peptidase activity"/>
    <property type="evidence" value="ECO:0007669"/>
    <property type="project" value="UniProtKB-KW"/>
</dbReference>
<evidence type="ECO:0000256" key="2">
    <source>
        <dbReference type="ARBA" id="ARBA00022670"/>
    </source>
</evidence>
<keyword evidence="3" id="KW-0378">Hydrolase</keyword>